<dbReference type="Proteomes" id="UP000827872">
    <property type="component" value="Linkage Group LG13"/>
</dbReference>
<comment type="caution">
    <text evidence="1">The sequence shown here is derived from an EMBL/GenBank/DDBJ whole genome shotgun (WGS) entry which is preliminary data.</text>
</comment>
<dbReference type="EMBL" id="CM037626">
    <property type="protein sequence ID" value="KAH8012483.1"/>
    <property type="molecule type" value="Genomic_DNA"/>
</dbReference>
<reference evidence="1" key="1">
    <citation type="submission" date="2021-08" db="EMBL/GenBank/DDBJ databases">
        <title>The first chromosome-level gecko genome reveals the dynamic sex chromosomes of Neotropical dwarf geckos (Sphaerodactylidae: Sphaerodactylus).</title>
        <authorList>
            <person name="Pinto B.J."/>
            <person name="Keating S.E."/>
            <person name="Gamble T."/>
        </authorList>
    </citation>
    <scope>NUCLEOTIDE SEQUENCE</scope>
    <source>
        <strain evidence="1">TG3544</strain>
    </source>
</reference>
<keyword evidence="2" id="KW-1185">Reference proteome</keyword>
<sequence>MAVANGAAPAAPAAEGEAGPTAAAASPPACPPEGKKKRESLKVVVVGDGSCGKTSLLQVYARGTFPEIKAVAGFSLIRFNFFLRSRQWLGLA</sequence>
<protein>
    <submittedName>
        <fullName evidence="1">Uncharacterized protein</fullName>
    </submittedName>
</protein>
<accession>A0ACB8FZN3</accession>
<evidence type="ECO:0000313" key="2">
    <source>
        <dbReference type="Proteomes" id="UP000827872"/>
    </source>
</evidence>
<gene>
    <name evidence="1" type="ORF">K3G42_018218</name>
</gene>
<evidence type="ECO:0000313" key="1">
    <source>
        <dbReference type="EMBL" id="KAH8012483.1"/>
    </source>
</evidence>
<proteinExistence type="predicted"/>
<organism evidence="1 2">
    <name type="scientific">Sphaerodactylus townsendi</name>
    <dbReference type="NCBI Taxonomy" id="933632"/>
    <lineage>
        <taxon>Eukaryota</taxon>
        <taxon>Metazoa</taxon>
        <taxon>Chordata</taxon>
        <taxon>Craniata</taxon>
        <taxon>Vertebrata</taxon>
        <taxon>Euteleostomi</taxon>
        <taxon>Lepidosauria</taxon>
        <taxon>Squamata</taxon>
        <taxon>Bifurcata</taxon>
        <taxon>Gekkota</taxon>
        <taxon>Sphaerodactylidae</taxon>
        <taxon>Sphaerodactylus</taxon>
    </lineage>
</organism>
<name>A0ACB8FZN3_9SAUR</name>